<protein>
    <submittedName>
        <fullName evidence="3">Excisionase or Xis</fullName>
    </submittedName>
</protein>
<sequence>MQPCGRWGAADAAIHPISRTATGTTPTPPRDGHEESPHPMASKPIETLRAGLPDRYLTPEDIAAMFSVPIETVYHWRKQRTGPPGFRVGRHVRYDPAAVRTWVQHQEATDAA</sequence>
<dbReference type="KEGG" id="sve:SVEN_2981"/>
<feature type="region of interest" description="Disordered" evidence="1">
    <location>
        <begin position="1"/>
        <end position="47"/>
    </location>
</feature>
<dbReference type="AlphaFoldDB" id="F2R7I2"/>
<gene>
    <name evidence="3" type="ordered locus">SVEN_2981</name>
</gene>
<evidence type="ECO:0000313" key="3">
    <source>
        <dbReference type="EMBL" id="CCA56267.1"/>
    </source>
</evidence>
<dbReference type="InterPro" id="IPR009061">
    <property type="entry name" value="DNA-bd_dom_put_sf"/>
</dbReference>
<dbReference type="STRING" id="953739.SVEN_2981"/>
<evidence type="ECO:0000313" key="4">
    <source>
        <dbReference type="Proteomes" id="UP000006854"/>
    </source>
</evidence>
<dbReference type="SUPFAM" id="SSF46955">
    <property type="entry name" value="Putative DNA-binding domain"/>
    <property type="match status" value="1"/>
</dbReference>
<organism evidence="3 4">
    <name type="scientific">Streptomyces venezuelae (strain ATCC 10712 / CBS 650.69 / DSM 40230 / JCM 4526 / NBRC 13096 / PD 04745)</name>
    <dbReference type="NCBI Taxonomy" id="953739"/>
    <lineage>
        <taxon>Bacteria</taxon>
        <taxon>Bacillati</taxon>
        <taxon>Actinomycetota</taxon>
        <taxon>Actinomycetes</taxon>
        <taxon>Kitasatosporales</taxon>
        <taxon>Streptomycetaceae</taxon>
        <taxon>Streptomyces</taxon>
    </lineage>
</organism>
<accession>F2R7I2</accession>
<dbReference type="Gene3D" id="1.10.10.10">
    <property type="entry name" value="Winged helix-like DNA-binding domain superfamily/Winged helix DNA-binding domain"/>
    <property type="match status" value="1"/>
</dbReference>
<reference evidence="3 4" key="1">
    <citation type="journal article" date="2011" name="BMC Genomics">
        <title>Genome-wide analysis of the role of GlnR in Streptomyces venezuelae provides new insights into global nitrogen regulation in actinomycetes.</title>
        <authorList>
            <person name="Pullan S.T."/>
            <person name="Bibb M.J."/>
            <person name="Merrick M."/>
        </authorList>
    </citation>
    <scope>NUCLEOTIDE SEQUENCE [LARGE SCALE GENOMIC DNA]</scope>
    <source>
        <strain evidence="4">ATCC 10712 / CBS 650.69 / DSM 40230 / JCM 4526 / NBRC 13096 / PD 04745</strain>
    </source>
</reference>
<dbReference type="eggNOG" id="COG3311">
    <property type="taxonomic scope" value="Bacteria"/>
</dbReference>
<dbReference type="Pfam" id="PF12728">
    <property type="entry name" value="HTH_17"/>
    <property type="match status" value="1"/>
</dbReference>
<evidence type="ECO:0000259" key="2">
    <source>
        <dbReference type="Pfam" id="PF12728"/>
    </source>
</evidence>
<proteinExistence type="predicted"/>
<feature type="domain" description="Helix-turn-helix" evidence="2">
    <location>
        <begin position="56"/>
        <end position="106"/>
    </location>
</feature>
<keyword evidence="4" id="KW-1185">Reference proteome</keyword>
<dbReference type="EMBL" id="FR845719">
    <property type="protein sequence ID" value="CCA56267.1"/>
    <property type="molecule type" value="Genomic_DNA"/>
</dbReference>
<dbReference type="InterPro" id="IPR036388">
    <property type="entry name" value="WH-like_DNA-bd_sf"/>
</dbReference>
<evidence type="ECO:0000256" key="1">
    <source>
        <dbReference type="SAM" id="MobiDB-lite"/>
    </source>
</evidence>
<dbReference type="InterPro" id="IPR041657">
    <property type="entry name" value="HTH_17"/>
</dbReference>
<dbReference type="HOGENOM" id="CLU_2144548_0_0_11"/>
<dbReference type="Proteomes" id="UP000006854">
    <property type="component" value="Chromosome"/>
</dbReference>
<dbReference type="PATRIC" id="fig|953739.5.peg.5175"/>
<name>F2R7I2_STRVP</name>